<feature type="repeat" description="ANK" evidence="3">
    <location>
        <begin position="18"/>
        <end position="50"/>
    </location>
</feature>
<dbReference type="InterPro" id="IPR036770">
    <property type="entry name" value="Ankyrin_rpt-contain_sf"/>
</dbReference>
<dbReference type="PANTHER" id="PTHR24171:SF8">
    <property type="entry name" value="BRCA1-ASSOCIATED RING DOMAIN PROTEIN 1"/>
    <property type="match status" value="1"/>
</dbReference>
<dbReference type="GO" id="GO:0085020">
    <property type="term" value="P:protein K6-linked ubiquitination"/>
    <property type="evidence" value="ECO:0007669"/>
    <property type="project" value="TreeGrafter"/>
</dbReference>
<dbReference type="PROSITE" id="PS50297">
    <property type="entry name" value="ANK_REP_REGION"/>
    <property type="match status" value="2"/>
</dbReference>
<dbReference type="Gene3D" id="1.25.40.20">
    <property type="entry name" value="Ankyrin repeat-containing domain"/>
    <property type="match status" value="3"/>
</dbReference>
<dbReference type="GO" id="GO:0004842">
    <property type="term" value="F:ubiquitin-protein transferase activity"/>
    <property type="evidence" value="ECO:0007669"/>
    <property type="project" value="TreeGrafter"/>
</dbReference>
<dbReference type="Pfam" id="PF00023">
    <property type="entry name" value="Ank"/>
    <property type="match status" value="2"/>
</dbReference>
<dbReference type="SUPFAM" id="SSF48403">
    <property type="entry name" value="Ankyrin repeat"/>
    <property type="match status" value="1"/>
</dbReference>
<dbReference type="PANTHER" id="PTHR24171">
    <property type="entry name" value="ANKYRIN REPEAT DOMAIN-CONTAINING PROTEIN 39-RELATED"/>
    <property type="match status" value="1"/>
</dbReference>
<protein>
    <submittedName>
        <fullName evidence="5">Uncharacterized protein</fullName>
    </submittedName>
</protein>
<feature type="repeat" description="ANK" evidence="3">
    <location>
        <begin position="273"/>
        <end position="305"/>
    </location>
</feature>
<proteinExistence type="predicted"/>
<keyword evidence="1" id="KW-0677">Repeat</keyword>
<gene>
    <name evidence="5" type="ORF">LAMO00422_LOCUS2787</name>
</gene>
<dbReference type="EMBL" id="HBEM01003985">
    <property type="protein sequence ID" value="CAD8433842.1"/>
    <property type="molecule type" value="Transcribed_RNA"/>
</dbReference>
<evidence type="ECO:0000256" key="2">
    <source>
        <dbReference type="ARBA" id="ARBA00023043"/>
    </source>
</evidence>
<dbReference type="AlphaFoldDB" id="A0A7S0CWG6"/>
<dbReference type="SMART" id="SM00248">
    <property type="entry name" value="ANK"/>
    <property type="match status" value="4"/>
</dbReference>
<evidence type="ECO:0000256" key="4">
    <source>
        <dbReference type="SAM" id="MobiDB-lite"/>
    </source>
</evidence>
<name>A0A7S0CWG6_9EUKA</name>
<sequence>MVDELLRCRADLCLGDENGDTPLHSASKQGYLEILRKLLAYGEAREERARFMAATNNEYKTWMECATGPVLEWIRRDPKVFSDAAKEALDGQNDTPLHVLCQLDATPLDPGKEALAAALTHATRHNYGSLGRWLLLKVKADPNTPNVSGERPLEAAIAYSSLGMVSLLLKSKASVSARSLRSIHQNPTLTLMGSRSKANDSSEARNTLEARVSSEAKDSSEAKGSSEAKDSSNEEAYSPQPLHLALDPSKPPSYSIVGRLLQAKANPRAIGPGGVTPLHLAVLSGDPGLVGRLLAAKAAPDARKKDMRGRKPIDMLETMDEEKLIWMGQEEWAARWRTKVEGDLRKLISDMLLEAEDRVS</sequence>
<keyword evidence="2 3" id="KW-0040">ANK repeat</keyword>
<dbReference type="InterPro" id="IPR002110">
    <property type="entry name" value="Ankyrin_rpt"/>
</dbReference>
<feature type="region of interest" description="Disordered" evidence="4">
    <location>
        <begin position="191"/>
        <end position="249"/>
    </location>
</feature>
<accession>A0A7S0CWG6</accession>
<feature type="compositionally biased region" description="Basic and acidic residues" evidence="4">
    <location>
        <begin position="197"/>
        <end position="232"/>
    </location>
</feature>
<dbReference type="PRINTS" id="PR01415">
    <property type="entry name" value="ANKYRIN"/>
</dbReference>
<reference evidence="5" key="1">
    <citation type="submission" date="2021-01" db="EMBL/GenBank/DDBJ databases">
        <authorList>
            <person name="Corre E."/>
            <person name="Pelletier E."/>
            <person name="Niang G."/>
            <person name="Scheremetjew M."/>
            <person name="Finn R."/>
            <person name="Kale V."/>
            <person name="Holt S."/>
            <person name="Cochrane G."/>
            <person name="Meng A."/>
            <person name="Brown T."/>
            <person name="Cohen L."/>
        </authorList>
    </citation>
    <scope>NUCLEOTIDE SEQUENCE</scope>
    <source>
        <strain evidence="5">CCMP2058</strain>
    </source>
</reference>
<evidence type="ECO:0000256" key="1">
    <source>
        <dbReference type="ARBA" id="ARBA00022737"/>
    </source>
</evidence>
<dbReference type="PROSITE" id="PS50088">
    <property type="entry name" value="ANK_REPEAT"/>
    <property type="match status" value="2"/>
</dbReference>
<organism evidence="5">
    <name type="scientific">Amorphochlora amoebiformis</name>
    <dbReference type="NCBI Taxonomy" id="1561963"/>
    <lineage>
        <taxon>Eukaryota</taxon>
        <taxon>Sar</taxon>
        <taxon>Rhizaria</taxon>
        <taxon>Cercozoa</taxon>
        <taxon>Chlorarachniophyceae</taxon>
        <taxon>Amorphochlora</taxon>
    </lineage>
</organism>
<evidence type="ECO:0000256" key="3">
    <source>
        <dbReference type="PROSITE-ProRule" id="PRU00023"/>
    </source>
</evidence>
<evidence type="ECO:0000313" key="5">
    <source>
        <dbReference type="EMBL" id="CAD8433842.1"/>
    </source>
</evidence>